<organism evidence="1 2">
    <name type="scientific">Drosophila gunungcola</name>
    <name type="common">fruit fly</name>
    <dbReference type="NCBI Taxonomy" id="103775"/>
    <lineage>
        <taxon>Eukaryota</taxon>
        <taxon>Metazoa</taxon>
        <taxon>Ecdysozoa</taxon>
        <taxon>Arthropoda</taxon>
        <taxon>Hexapoda</taxon>
        <taxon>Insecta</taxon>
        <taxon>Pterygota</taxon>
        <taxon>Neoptera</taxon>
        <taxon>Endopterygota</taxon>
        <taxon>Diptera</taxon>
        <taxon>Brachycera</taxon>
        <taxon>Muscomorpha</taxon>
        <taxon>Ephydroidea</taxon>
        <taxon>Drosophilidae</taxon>
        <taxon>Drosophila</taxon>
        <taxon>Sophophora</taxon>
    </lineage>
</organism>
<dbReference type="Proteomes" id="UP001059596">
    <property type="component" value="Unassembled WGS sequence"/>
</dbReference>
<keyword evidence="2" id="KW-1185">Reference proteome</keyword>
<gene>
    <name evidence="1" type="ORF">M5D96_013852</name>
</gene>
<evidence type="ECO:0000313" key="2">
    <source>
        <dbReference type="Proteomes" id="UP001059596"/>
    </source>
</evidence>
<dbReference type="EMBL" id="JAMKOV010000141">
    <property type="protein sequence ID" value="KAI8033404.1"/>
    <property type="molecule type" value="Genomic_DNA"/>
</dbReference>
<sequence>MRNIIRGKYESCKAHTRICRKVAHKVGPFSFLVTVTPKHYL</sequence>
<comment type="caution">
    <text evidence="1">The sequence shown here is derived from an EMBL/GenBank/DDBJ whole genome shotgun (WGS) entry which is preliminary data.</text>
</comment>
<protein>
    <submittedName>
        <fullName evidence="1">Uncharacterized protein</fullName>
    </submittedName>
</protein>
<name>A0A9P9YBA2_9MUSC</name>
<dbReference type="AlphaFoldDB" id="A0A9P9YBA2"/>
<evidence type="ECO:0000313" key="1">
    <source>
        <dbReference type="EMBL" id="KAI8033404.1"/>
    </source>
</evidence>
<accession>A0A9P9YBA2</accession>
<proteinExistence type="predicted"/>
<reference evidence="1" key="1">
    <citation type="journal article" date="2023" name="Genome Biol. Evol.">
        <title>Long-read-based Genome Assembly of Drosophila gunungcola Reveals Fewer Chemosensory Genes in Flower-breeding Species.</title>
        <authorList>
            <person name="Negi A."/>
            <person name="Liao B.Y."/>
            <person name="Yeh S.D."/>
        </authorList>
    </citation>
    <scope>NUCLEOTIDE SEQUENCE</scope>
    <source>
        <strain evidence="1">Sukarami</strain>
    </source>
</reference>